<dbReference type="GO" id="GO:0005047">
    <property type="term" value="F:signal recognition particle binding"/>
    <property type="evidence" value="ECO:0007669"/>
    <property type="project" value="TreeGrafter"/>
</dbReference>
<dbReference type="Gene3D" id="3.40.50.300">
    <property type="entry name" value="P-loop containing nucleotide triphosphate hydrolases"/>
    <property type="match status" value="1"/>
</dbReference>
<evidence type="ECO:0000256" key="5">
    <source>
        <dbReference type="ARBA" id="ARBA00022475"/>
    </source>
</evidence>
<evidence type="ECO:0000313" key="18">
    <source>
        <dbReference type="Proteomes" id="UP000030403"/>
    </source>
</evidence>
<dbReference type="GO" id="GO:0003924">
    <property type="term" value="F:GTPase activity"/>
    <property type="evidence" value="ECO:0007669"/>
    <property type="project" value="UniProtKB-UniRule"/>
</dbReference>
<reference evidence="17 18" key="1">
    <citation type="submission" date="2013-08" db="EMBL/GenBank/DDBJ databases">
        <authorList>
            <person name="Huang J."/>
            <person name="Wang G."/>
        </authorList>
    </citation>
    <scope>NUCLEOTIDE SEQUENCE [LARGE SCALE GENOMIC DNA]</scope>
    <source>
        <strain evidence="17 18">BH030004</strain>
    </source>
</reference>
<dbReference type="InterPro" id="IPR000897">
    <property type="entry name" value="SRP54_GTPase_dom"/>
</dbReference>
<dbReference type="InterPro" id="IPR027417">
    <property type="entry name" value="P-loop_NTPase"/>
</dbReference>
<dbReference type="Gene3D" id="1.20.120.1380">
    <property type="entry name" value="Flagellar FlhF biosynthesis protein, N domain"/>
    <property type="match status" value="1"/>
</dbReference>
<evidence type="ECO:0000259" key="15">
    <source>
        <dbReference type="SMART" id="SM00382"/>
    </source>
</evidence>
<keyword evidence="10" id="KW-0472">Membrane</keyword>
<dbReference type="GO" id="GO:0044781">
    <property type="term" value="P:bacterial-type flagellum organization"/>
    <property type="evidence" value="ECO:0007669"/>
    <property type="project" value="UniProtKB-UniRule"/>
</dbReference>
<organism evidence="17 18">
    <name type="scientific">Pontibacillus marinus BH030004 = DSM 16465</name>
    <dbReference type="NCBI Taxonomy" id="1385511"/>
    <lineage>
        <taxon>Bacteria</taxon>
        <taxon>Bacillati</taxon>
        <taxon>Bacillota</taxon>
        <taxon>Bacilli</taxon>
        <taxon>Bacillales</taxon>
        <taxon>Bacillaceae</taxon>
        <taxon>Pontibacillus</taxon>
    </lineage>
</organism>
<dbReference type="GO" id="GO:0015031">
    <property type="term" value="P:protein transport"/>
    <property type="evidence" value="ECO:0007669"/>
    <property type="project" value="UniProtKB-KW"/>
</dbReference>
<dbReference type="CDD" id="cd17873">
    <property type="entry name" value="FlhF"/>
    <property type="match status" value="1"/>
</dbReference>
<keyword evidence="17" id="KW-0966">Cell projection</keyword>
<evidence type="ECO:0000256" key="12">
    <source>
        <dbReference type="ARBA" id="ARBA00025337"/>
    </source>
</evidence>
<dbReference type="AlphaFoldDB" id="A0A0A5G671"/>
<evidence type="ECO:0000256" key="13">
    <source>
        <dbReference type="NCBIfam" id="TIGR03499"/>
    </source>
</evidence>
<evidence type="ECO:0000256" key="9">
    <source>
        <dbReference type="ARBA" id="ARBA00023134"/>
    </source>
</evidence>
<dbReference type="EMBL" id="AVPF01000019">
    <property type="protein sequence ID" value="KGX88621.1"/>
    <property type="molecule type" value="Genomic_DNA"/>
</dbReference>
<feature type="compositionally biased region" description="Basic and acidic residues" evidence="14">
    <location>
        <begin position="58"/>
        <end position="74"/>
    </location>
</feature>
<evidence type="ECO:0000256" key="7">
    <source>
        <dbReference type="ARBA" id="ARBA00022795"/>
    </source>
</evidence>
<keyword evidence="8" id="KW-0653">Protein transport</keyword>
<dbReference type="SMART" id="SM00382">
    <property type="entry name" value="AAA"/>
    <property type="match status" value="1"/>
</dbReference>
<keyword evidence="17" id="KW-0282">Flagellum</keyword>
<feature type="domain" description="AAA+ ATPase" evidence="15">
    <location>
        <begin position="191"/>
        <end position="360"/>
    </location>
</feature>
<evidence type="ECO:0000313" key="17">
    <source>
        <dbReference type="EMBL" id="KGX88621.1"/>
    </source>
</evidence>
<accession>A0A0A5G671</accession>
<evidence type="ECO:0000256" key="11">
    <source>
        <dbReference type="ARBA" id="ARBA00023225"/>
    </source>
</evidence>
<dbReference type="InterPro" id="IPR047040">
    <property type="entry name" value="FlhF__GTPase_dom"/>
</dbReference>
<evidence type="ECO:0000256" key="4">
    <source>
        <dbReference type="ARBA" id="ARBA00022448"/>
    </source>
</evidence>
<keyword evidence="7" id="KW-1005">Bacterial flagellum biogenesis</keyword>
<dbReference type="STRING" id="1385511.GCA_000425225_01057"/>
<comment type="subcellular location">
    <subcellularLocation>
        <location evidence="1">Cell membrane</location>
        <topology evidence="1">Peripheral membrane protein</topology>
        <orientation evidence="1">Cytoplasmic side</orientation>
    </subcellularLocation>
</comment>
<feature type="region of interest" description="Disordered" evidence="14">
    <location>
        <begin position="57"/>
        <end position="98"/>
    </location>
</feature>
<dbReference type="NCBIfam" id="TIGR03499">
    <property type="entry name" value="FlhF"/>
    <property type="match status" value="1"/>
</dbReference>
<evidence type="ECO:0000256" key="10">
    <source>
        <dbReference type="ARBA" id="ARBA00023136"/>
    </source>
</evidence>
<dbReference type="SMART" id="SM00962">
    <property type="entry name" value="SRP54"/>
    <property type="match status" value="1"/>
</dbReference>
<dbReference type="GO" id="GO:0006614">
    <property type="term" value="P:SRP-dependent cotranslational protein targeting to membrane"/>
    <property type="evidence" value="ECO:0007669"/>
    <property type="project" value="UniProtKB-UniRule"/>
</dbReference>
<name>A0A0A5G671_9BACI</name>
<evidence type="ECO:0000256" key="6">
    <source>
        <dbReference type="ARBA" id="ARBA00022741"/>
    </source>
</evidence>
<keyword evidence="5" id="KW-1003">Cell membrane</keyword>
<evidence type="ECO:0000256" key="1">
    <source>
        <dbReference type="ARBA" id="ARBA00004413"/>
    </source>
</evidence>
<dbReference type="GO" id="GO:0005886">
    <property type="term" value="C:plasma membrane"/>
    <property type="evidence" value="ECO:0007669"/>
    <property type="project" value="UniProtKB-SubCell"/>
</dbReference>
<evidence type="ECO:0000256" key="3">
    <source>
        <dbReference type="ARBA" id="ARBA00014919"/>
    </source>
</evidence>
<evidence type="ECO:0000256" key="2">
    <source>
        <dbReference type="ARBA" id="ARBA00008531"/>
    </source>
</evidence>
<keyword evidence="6" id="KW-0547">Nucleotide-binding</keyword>
<dbReference type="Proteomes" id="UP000030403">
    <property type="component" value="Unassembled WGS sequence"/>
</dbReference>
<sequence>MKVKKYVAPTMPEAMNKIRKELGHDAVILNSKEINQGGFLGFFRKKNIEVIAAIDPQPKVEQKASPKKPERQEKPIQPSVPKAPPISYAQQDEPKPKQDENVLKEIRELKELMQHQPMSSTVAYPDVLQEVYQNLIKQEVSEEISHQLMQPLIETFYTTKSNVNEEMVKEWLIDEIRHQVQDIPFEGLSFEKQFIHLVGPTGVGKTTTIAKLAAESVIKHKKKVAFITTDTFRIAAIDQLKTYAKILDIPIEIAYNLEDYKQAKEKFSDYDHVLVDTAGRNFRDQQYVEELKKIIDFEAELETYLALSLTSKYSDMDAIYQQFSNVPIQKLIFTKVDETSYSGAMLNMVLQHKIGVAYLTDGQNVPDDISEASVEKMIRRIVGETGET</sequence>
<evidence type="ECO:0000256" key="8">
    <source>
        <dbReference type="ARBA" id="ARBA00022927"/>
    </source>
</evidence>
<dbReference type="PANTHER" id="PTHR43134">
    <property type="entry name" value="SIGNAL RECOGNITION PARTICLE RECEPTOR SUBUNIT ALPHA"/>
    <property type="match status" value="1"/>
</dbReference>
<comment type="function">
    <text evidence="12">Necessary for flagellar biosynthesis. May be involved in translocation of the flagellum.</text>
</comment>
<keyword evidence="4" id="KW-0813">Transport</keyword>
<dbReference type="Pfam" id="PF00448">
    <property type="entry name" value="SRP54"/>
    <property type="match status" value="1"/>
</dbReference>
<evidence type="ECO:0000259" key="16">
    <source>
        <dbReference type="SMART" id="SM00962"/>
    </source>
</evidence>
<dbReference type="eggNOG" id="COG1419">
    <property type="taxonomic scope" value="Bacteria"/>
</dbReference>
<proteinExistence type="inferred from homology"/>
<feature type="domain" description="SRP54-type proteins GTP-binding" evidence="16">
    <location>
        <begin position="192"/>
        <end position="383"/>
    </location>
</feature>
<comment type="similarity">
    <text evidence="2">Belongs to the GTP-binding SRP family.</text>
</comment>
<comment type="caution">
    <text evidence="17">The sequence shown here is derived from an EMBL/GenBank/DDBJ whole genome shotgun (WGS) entry which is preliminary data.</text>
</comment>
<protein>
    <recommendedName>
        <fullName evidence="3 13">Flagellar biosynthesis protein FlhF</fullName>
    </recommendedName>
</protein>
<keyword evidence="17" id="KW-0969">Cilium</keyword>
<gene>
    <name evidence="17" type="ORF">N783_08305</name>
</gene>
<dbReference type="GO" id="GO:0005525">
    <property type="term" value="F:GTP binding"/>
    <property type="evidence" value="ECO:0007669"/>
    <property type="project" value="UniProtKB-UniRule"/>
</dbReference>
<dbReference type="RefSeq" id="WP_027448304.1">
    <property type="nucleotide sequence ID" value="NZ_AVPF01000019.1"/>
</dbReference>
<dbReference type="InterPro" id="IPR003593">
    <property type="entry name" value="AAA+_ATPase"/>
</dbReference>
<dbReference type="OrthoDB" id="9778554at2"/>
<keyword evidence="18" id="KW-1185">Reference proteome</keyword>
<evidence type="ECO:0000256" key="14">
    <source>
        <dbReference type="SAM" id="MobiDB-lite"/>
    </source>
</evidence>
<dbReference type="InterPro" id="IPR020006">
    <property type="entry name" value="FlhF"/>
</dbReference>
<keyword evidence="9" id="KW-0342">GTP-binding</keyword>
<dbReference type="FunFam" id="3.40.50.300:FF:000695">
    <property type="entry name" value="Flagellar biosynthesis regulator FlhF"/>
    <property type="match status" value="1"/>
</dbReference>
<dbReference type="SUPFAM" id="SSF52540">
    <property type="entry name" value="P-loop containing nucleoside triphosphate hydrolases"/>
    <property type="match status" value="1"/>
</dbReference>
<dbReference type="PANTHER" id="PTHR43134:SF3">
    <property type="entry name" value="FLAGELLAR BIOSYNTHESIS PROTEIN FLHF"/>
    <property type="match status" value="1"/>
</dbReference>
<keyword evidence="11" id="KW-1006">Bacterial flagellum protein export</keyword>